<proteinExistence type="predicted"/>
<protein>
    <submittedName>
        <fullName evidence="1">Uncharacterized protein</fullName>
    </submittedName>
</protein>
<evidence type="ECO:0000313" key="1">
    <source>
        <dbReference type="EMBL" id="KAK4883365.1"/>
    </source>
</evidence>
<dbReference type="Proteomes" id="UP001353858">
    <property type="component" value="Unassembled WGS sequence"/>
</dbReference>
<reference evidence="2" key="1">
    <citation type="submission" date="2023-01" db="EMBL/GenBank/DDBJ databases">
        <title>Key to firefly adult light organ development and bioluminescence: homeobox transcription factors regulate luciferase expression and transportation to peroxisome.</title>
        <authorList>
            <person name="Fu X."/>
        </authorList>
    </citation>
    <scope>NUCLEOTIDE SEQUENCE [LARGE SCALE GENOMIC DNA]</scope>
</reference>
<comment type="caution">
    <text evidence="1">The sequence shown here is derived from an EMBL/GenBank/DDBJ whole genome shotgun (WGS) entry which is preliminary data.</text>
</comment>
<accession>A0AAN7SSA7</accession>
<keyword evidence="2" id="KW-1185">Reference proteome</keyword>
<organism evidence="1 2">
    <name type="scientific">Aquatica leii</name>
    <dbReference type="NCBI Taxonomy" id="1421715"/>
    <lineage>
        <taxon>Eukaryota</taxon>
        <taxon>Metazoa</taxon>
        <taxon>Ecdysozoa</taxon>
        <taxon>Arthropoda</taxon>
        <taxon>Hexapoda</taxon>
        <taxon>Insecta</taxon>
        <taxon>Pterygota</taxon>
        <taxon>Neoptera</taxon>
        <taxon>Endopterygota</taxon>
        <taxon>Coleoptera</taxon>
        <taxon>Polyphaga</taxon>
        <taxon>Elateriformia</taxon>
        <taxon>Elateroidea</taxon>
        <taxon>Lampyridae</taxon>
        <taxon>Luciolinae</taxon>
        <taxon>Aquatica</taxon>
    </lineage>
</organism>
<name>A0AAN7SSA7_9COLE</name>
<gene>
    <name evidence="1" type="ORF">RN001_006684</name>
</gene>
<dbReference type="EMBL" id="JARPUR010000002">
    <property type="protein sequence ID" value="KAK4883365.1"/>
    <property type="molecule type" value="Genomic_DNA"/>
</dbReference>
<evidence type="ECO:0000313" key="2">
    <source>
        <dbReference type="Proteomes" id="UP001353858"/>
    </source>
</evidence>
<sequence>MTSRYVICLNTYQSKYVLSQWPPLIRAAKKEGKPYKVRELASEEFMDFKSMTNGFGQKFSKNSENEKVVWSDIHVFRVKKDFPDTILYKTDFDSDVYKKIYLSSRRSYNLSEFILQKAYSTHPVLTDKTKEHLLELCDKNLIAKVHQPFYHDLLC</sequence>
<dbReference type="AlphaFoldDB" id="A0AAN7SSA7"/>